<evidence type="ECO:0000313" key="2">
    <source>
        <dbReference type="Proteomes" id="UP001420932"/>
    </source>
</evidence>
<dbReference type="EMBL" id="JBBNAF010000005">
    <property type="protein sequence ID" value="KAK9143169.1"/>
    <property type="molecule type" value="Genomic_DNA"/>
</dbReference>
<evidence type="ECO:0000313" key="1">
    <source>
        <dbReference type="EMBL" id="KAK9143169.1"/>
    </source>
</evidence>
<sequence length="84" mass="9605">MSCMRQVLTWTGMEVNRAKIPMVGMNMREDKTTMIGKSSLLREHDWPWPMTCLGLPLEQNITCKSSCDTVIELDMPKDGLQMTI</sequence>
<accession>A0AAP0PHM4</accession>
<keyword evidence="2" id="KW-1185">Reference proteome</keyword>
<dbReference type="AlphaFoldDB" id="A0AAP0PHM4"/>
<dbReference type="Proteomes" id="UP001420932">
    <property type="component" value="Unassembled WGS sequence"/>
</dbReference>
<proteinExistence type="predicted"/>
<organism evidence="1 2">
    <name type="scientific">Stephania yunnanensis</name>
    <dbReference type="NCBI Taxonomy" id="152371"/>
    <lineage>
        <taxon>Eukaryota</taxon>
        <taxon>Viridiplantae</taxon>
        <taxon>Streptophyta</taxon>
        <taxon>Embryophyta</taxon>
        <taxon>Tracheophyta</taxon>
        <taxon>Spermatophyta</taxon>
        <taxon>Magnoliopsida</taxon>
        <taxon>Ranunculales</taxon>
        <taxon>Menispermaceae</taxon>
        <taxon>Menispermoideae</taxon>
        <taxon>Cissampelideae</taxon>
        <taxon>Stephania</taxon>
    </lineage>
</organism>
<comment type="caution">
    <text evidence="1">The sequence shown here is derived from an EMBL/GenBank/DDBJ whole genome shotgun (WGS) entry which is preliminary data.</text>
</comment>
<protein>
    <submittedName>
        <fullName evidence="1">Uncharacterized protein</fullName>
    </submittedName>
</protein>
<name>A0AAP0PHM4_9MAGN</name>
<gene>
    <name evidence="1" type="ORF">Syun_012569</name>
</gene>
<reference evidence="1 2" key="1">
    <citation type="submission" date="2024-01" db="EMBL/GenBank/DDBJ databases">
        <title>Genome assemblies of Stephania.</title>
        <authorList>
            <person name="Yang L."/>
        </authorList>
    </citation>
    <scope>NUCLEOTIDE SEQUENCE [LARGE SCALE GENOMIC DNA]</scope>
    <source>
        <strain evidence="1">YNDBR</strain>
        <tissue evidence="1">Leaf</tissue>
    </source>
</reference>